<accession>A0AAD5GD52</accession>
<protein>
    <submittedName>
        <fullName evidence="1">Uncharacterized protein</fullName>
    </submittedName>
</protein>
<name>A0AAD5GD52_AMBAR</name>
<proteinExistence type="predicted"/>
<evidence type="ECO:0000313" key="1">
    <source>
        <dbReference type="EMBL" id="KAI7737109.1"/>
    </source>
</evidence>
<dbReference type="Proteomes" id="UP001206925">
    <property type="component" value="Unassembled WGS sequence"/>
</dbReference>
<sequence length="65" mass="7746">MPKHQQCLTKWFENQGSEPAKKLYMARSQIHQVLTIFRCDVEMLLIRMLHKVHKYNEDSQSTNNA</sequence>
<dbReference type="AlphaFoldDB" id="A0AAD5GD52"/>
<comment type="caution">
    <text evidence="1">The sequence shown here is derived from an EMBL/GenBank/DDBJ whole genome shotgun (WGS) entry which is preliminary data.</text>
</comment>
<reference evidence="1" key="1">
    <citation type="submission" date="2022-06" db="EMBL/GenBank/DDBJ databases">
        <title>Uncovering the hologenomic basis of an extraordinary plant invasion.</title>
        <authorList>
            <person name="Bieker V.C."/>
            <person name="Martin M.D."/>
            <person name="Gilbert T."/>
            <person name="Hodgins K."/>
            <person name="Battlay P."/>
            <person name="Petersen B."/>
            <person name="Wilson J."/>
        </authorList>
    </citation>
    <scope>NUCLEOTIDE SEQUENCE</scope>
    <source>
        <strain evidence="1">AA19_3_7</strain>
        <tissue evidence="1">Leaf</tissue>
    </source>
</reference>
<gene>
    <name evidence="1" type="ORF">M8C21_007418</name>
</gene>
<keyword evidence="2" id="KW-1185">Reference proteome</keyword>
<evidence type="ECO:0000313" key="2">
    <source>
        <dbReference type="Proteomes" id="UP001206925"/>
    </source>
</evidence>
<organism evidence="1 2">
    <name type="scientific">Ambrosia artemisiifolia</name>
    <name type="common">Common ragweed</name>
    <dbReference type="NCBI Taxonomy" id="4212"/>
    <lineage>
        <taxon>Eukaryota</taxon>
        <taxon>Viridiplantae</taxon>
        <taxon>Streptophyta</taxon>
        <taxon>Embryophyta</taxon>
        <taxon>Tracheophyta</taxon>
        <taxon>Spermatophyta</taxon>
        <taxon>Magnoliopsida</taxon>
        <taxon>eudicotyledons</taxon>
        <taxon>Gunneridae</taxon>
        <taxon>Pentapetalae</taxon>
        <taxon>asterids</taxon>
        <taxon>campanulids</taxon>
        <taxon>Asterales</taxon>
        <taxon>Asteraceae</taxon>
        <taxon>Asteroideae</taxon>
        <taxon>Heliantheae alliance</taxon>
        <taxon>Heliantheae</taxon>
        <taxon>Ambrosia</taxon>
    </lineage>
</organism>
<feature type="non-terminal residue" evidence="1">
    <location>
        <position position="1"/>
    </location>
</feature>
<dbReference type="EMBL" id="JAMZMK010009113">
    <property type="protein sequence ID" value="KAI7737109.1"/>
    <property type="molecule type" value="Genomic_DNA"/>
</dbReference>